<dbReference type="GO" id="GO:0008757">
    <property type="term" value="F:S-adenosylmethionine-dependent methyltransferase activity"/>
    <property type="evidence" value="ECO:0007669"/>
    <property type="project" value="InterPro"/>
</dbReference>
<feature type="region of interest" description="Disordered" evidence="1">
    <location>
        <begin position="1"/>
        <end position="22"/>
    </location>
</feature>
<organism evidence="3 4">
    <name type="scientific">Kineosphaera limosa NBRC 100340</name>
    <dbReference type="NCBI Taxonomy" id="1184609"/>
    <lineage>
        <taxon>Bacteria</taxon>
        <taxon>Bacillati</taxon>
        <taxon>Actinomycetota</taxon>
        <taxon>Actinomycetes</taxon>
        <taxon>Micrococcales</taxon>
        <taxon>Dermatophilaceae</taxon>
        <taxon>Kineosphaera</taxon>
    </lineage>
</organism>
<name>K6VDY5_9MICO</name>
<protein>
    <submittedName>
        <fullName evidence="3">Putative methyltransferase</fullName>
    </submittedName>
</protein>
<dbReference type="STRING" id="1184609.KILIM_005_00210"/>
<dbReference type="RefSeq" id="WP_006590936.1">
    <property type="nucleotide sequence ID" value="NZ_BAHD01000005.1"/>
</dbReference>
<keyword evidence="3" id="KW-0808">Transferase</keyword>
<dbReference type="SUPFAM" id="SSF53335">
    <property type="entry name" value="S-adenosyl-L-methionine-dependent methyltransferases"/>
    <property type="match status" value="1"/>
</dbReference>
<gene>
    <name evidence="3" type="ORF">KILIM_005_00210</name>
</gene>
<dbReference type="InterPro" id="IPR050508">
    <property type="entry name" value="Methyltransf_Superfamily"/>
</dbReference>
<comment type="caution">
    <text evidence="3">The sequence shown here is derived from an EMBL/GenBank/DDBJ whole genome shotgun (WGS) entry which is preliminary data.</text>
</comment>
<dbReference type="Gene3D" id="3.40.50.150">
    <property type="entry name" value="Vaccinia Virus protein VP39"/>
    <property type="match status" value="1"/>
</dbReference>
<dbReference type="EMBL" id="BAHD01000005">
    <property type="protein sequence ID" value="GAB94403.1"/>
    <property type="molecule type" value="Genomic_DNA"/>
</dbReference>
<keyword evidence="3" id="KW-0489">Methyltransferase</keyword>
<dbReference type="Pfam" id="PF08241">
    <property type="entry name" value="Methyltransf_11"/>
    <property type="match status" value="1"/>
</dbReference>
<evidence type="ECO:0000259" key="2">
    <source>
        <dbReference type="Pfam" id="PF08241"/>
    </source>
</evidence>
<evidence type="ECO:0000256" key="1">
    <source>
        <dbReference type="SAM" id="MobiDB-lite"/>
    </source>
</evidence>
<evidence type="ECO:0000313" key="3">
    <source>
        <dbReference type="EMBL" id="GAB94403.1"/>
    </source>
</evidence>
<dbReference type="GO" id="GO:0032259">
    <property type="term" value="P:methylation"/>
    <property type="evidence" value="ECO:0007669"/>
    <property type="project" value="UniProtKB-KW"/>
</dbReference>
<feature type="domain" description="Methyltransferase type 11" evidence="2">
    <location>
        <begin position="85"/>
        <end position="190"/>
    </location>
</feature>
<dbReference type="InterPro" id="IPR029063">
    <property type="entry name" value="SAM-dependent_MTases_sf"/>
</dbReference>
<accession>K6VDY5</accession>
<dbReference type="Proteomes" id="UP000008366">
    <property type="component" value="Unassembled WGS sequence"/>
</dbReference>
<dbReference type="eggNOG" id="COG2226">
    <property type="taxonomic scope" value="Bacteria"/>
</dbReference>
<sequence>METPELPDLPDVPDLSDTPEPQVARATVDPAEAVAANRGWWDANAAGYYAEHGDFLGDARLIWGPEGWSEEELGLLGEVAGRDVLEIGAGAAQGARSLRRRGARAVASDLSGGMLATAATIDQQLGSRPQGGAPEFGAVPLVQCDGRRLPFADASFDIVFTAYGVLPFVADGSAVFAEAARVLRPGGLLVAAEPHPIRWCFPDVPGHTGLTVSTPYWDRRAYTERAASGRLEYAETHPTMASRIAEIVAAGLSLEAAHEPQWPEHNPHTWGGWSPLRGEYLPGTVIWVARSA</sequence>
<dbReference type="InterPro" id="IPR013216">
    <property type="entry name" value="Methyltransf_11"/>
</dbReference>
<dbReference type="CDD" id="cd02440">
    <property type="entry name" value="AdoMet_MTases"/>
    <property type="match status" value="1"/>
</dbReference>
<dbReference type="OrthoDB" id="5566900at2"/>
<dbReference type="PANTHER" id="PTHR42912">
    <property type="entry name" value="METHYLTRANSFERASE"/>
    <property type="match status" value="1"/>
</dbReference>
<evidence type="ECO:0000313" key="4">
    <source>
        <dbReference type="Proteomes" id="UP000008366"/>
    </source>
</evidence>
<keyword evidence="4" id="KW-1185">Reference proteome</keyword>
<reference evidence="3 4" key="1">
    <citation type="submission" date="2012-08" db="EMBL/GenBank/DDBJ databases">
        <title>Whole genome shotgun sequence of Kineosphaera limosa NBRC 100340.</title>
        <authorList>
            <person name="Yoshida I."/>
            <person name="Isaki S."/>
            <person name="Hosoyama A."/>
            <person name="Tsuchikane K."/>
            <person name="Katsumata H."/>
            <person name="Ando Y."/>
            <person name="Ohji S."/>
            <person name="Hamada M."/>
            <person name="Tamura T."/>
            <person name="Yamazoe A."/>
            <person name="Yamazaki S."/>
            <person name="Fujita N."/>
        </authorList>
    </citation>
    <scope>NUCLEOTIDE SEQUENCE [LARGE SCALE GENOMIC DNA]</scope>
    <source>
        <strain evidence="3 4">NBRC 100340</strain>
    </source>
</reference>
<proteinExistence type="predicted"/>
<dbReference type="AlphaFoldDB" id="K6VDY5"/>